<dbReference type="Gene3D" id="1.20.120.580">
    <property type="entry name" value="bsu32300-like"/>
    <property type="match status" value="1"/>
</dbReference>
<protein>
    <submittedName>
        <fullName evidence="5">DUF86 domain-containing protein</fullName>
    </submittedName>
</protein>
<keyword evidence="2" id="KW-0540">Nuclease</keyword>
<name>A0ABV6K8K4_9BACI</name>
<dbReference type="InterPro" id="IPR008201">
    <property type="entry name" value="HepT-like"/>
</dbReference>
<reference evidence="5 6" key="1">
    <citation type="submission" date="2024-09" db="EMBL/GenBank/DDBJ databases">
        <authorList>
            <person name="Sun Q."/>
            <person name="Mori K."/>
        </authorList>
    </citation>
    <scope>NUCLEOTIDE SEQUENCE [LARGE SCALE GENOMIC DNA]</scope>
    <source>
        <strain evidence="5 6">NCAIM B.02610</strain>
    </source>
</reference>
<comment type="similarity">
    <text evidence="4">Belongs to the HepT RNase toxin family.</text>
</comment>
<dbReference type="Proteomes" id="UP001589838">
    <property type="component" value="Unassembled WGS sequence"/>
</dbReference>
<keyword evidence="1" id="KW-1277">Toxin-antitoxin system</keyword>
<organism evidence="5 6">
    <name type="scientific">Halalkalibacter kiskunsagensis</name>
    <dbReference type="NCBI Taxonomy" id="1548599"/>
    <lineage>
        <taxon>Bacteria</taxon>
        <taxon>Bacillati</taxon>
        <taxon>Bacillota</taxon>
        <taxon>Bacilli</taxon>
        <taxon>Bacillales</taxon>
        <taxon>Bacillaceae</taxon>
        <taxon>Halalkalibacter</taxon>
    </lineage>
</organism>
<dbReference type="InterPro" id="IPR037038">
    <property type="entry name" value="HepT-like_sf"/>
</dbReference>
<dbReference type="Pfam" id="PF01934">
    <property type="entry name" value="HepT-like"/>
    <property type="match status" value="1"/>
</dbReference>
<dbReference type="RefSeq" id="WP_335962147.1">
    <property type="nucleotide sequence ID" value="NZ_JAXBLX010000025.1"/>
</dbReference>
<sequence>MYFVDREKIEQTLVYMETLQGQLAQGAISNLTEKLALERATYVVIESIIDVGNSMIDGFIMRDPGGYEDIIDILEDEKVVQAEDAVSLKEVIGLRKQLVQNYSNVDHQQLLETFATHETALLHFPVDVRRYLVEELGPVSAFLPNNNK</sequence>
<evidence type="ECO:0000256" key="2">
    <source>
        <dbReference type="ARBA" id="ARBA00022722"/>
    </source>
</evidence>
<gene>
    <name evidence="5" type="ORF">ACFFHM_03565</name>
</gene>
<evidence type="ECO:0000313" key="5">
    <source>
        <dbReference type="EMBL" id="MFC0469629.1"/>
    </source>
</evidence>
<keyword evidence="3" id="KW-0378">Hydrolase</keyword>
<evidence type="ECO:0000256" key="3">
    <source>
        <dbReference type="ARBA" id="ARBA00022801"/>
    </source>
</evidence>
<keyword evidence="6" id="KW-1185">Reference proteome</keyword>
<dbReference type="EMBL" id="JBHLUX010000008">
    <property type="protein sequence ID" value="MFC0469629.1"/>
    <property type="molecule type" value="Genomic_DNA"/>
</dbReference>
<comment type="caution">
    <text evidence="5">The sequence shown here is derived from an EMBL/GenBank/DDBJ whole genome shotgun (WGS) entry which is preliminary data.</text>
</comment>
<proteinExistence type="inferred from homology"/>
<accession>A0ABV6K8K4</accession>
<dbReference type="PANTHER" id="PTHR33397">
    <property type="entry name" value="UPF0331 PROTEIN YUTE"/>
    <property type="match status" value="1"/>
</dbReference>
<evidence type="ECO:0000313" key="6">
    <source>
        <dbReference type="Proteomes" id="UP001589838"/>
    </source>
</evidence>
<evidence type="ECO:0000256" key="4">
    <source>
        <dbReference type="ARBA" id="ARBA00024207"/>
    </source>
</evidence>
<evidence type="ECO:0000256" key="1">
    <source>
        <dbReference type="ARBA" id="ARBA00022649"/>
    </source>
</evidence>
<dbReference type="InterPro" id="IPR052379">
    <property type="entry name" value="Type_VII_TA_RNase"/>
</dbReference>
<dbReference type="PANTHER" id="PTHR33397:SF5">
    <property type="entry name" value="RNASE YUTE-RELATED"/>
    <property type="match status" value="1"/>
</dbReference>